<dbReference type="EMBL" id="JAIWYP010000005">
    <property type="protein sequence ID" value="KAH3817792.1"/>
    <property type="molecule type" value="Genomic_DNA"/>
</dbReference>
<protein>
    <submittedName>
        <fullName evidence="1">Uncharacterized protein</fullName>
    </submittedName>
</protein>
<proteinExistence type="predicted"/>
<reference evidence="1" key="2">
    <citation type="submission" date="2020-11" db="EMBL/GenBank/DDBJ databases">
        <authorList>
            <person name="McCartney M.A."/>
            <person name="Auch B."/>
            <person name="Kono T."/>
            <person name="Mallez S."/>
            <person name="Becker A."/>
            <person name="Gohl D.M."/>
            <person name="Silverstein K.A.T."/>
            <person name="Koren S."/>
            <person name="Bechman K.B."/>
            <person name="Herman A."/>
            <person name="Abrahante J.E."/>
            <person name="Garbe J."/>
        </authorList>
    </citation>
    <scope>NUCLEOTIDE SEQUENCE</scope>
    <source>
        <strain evidence="1">Duluth1</strain>
        <tissue evidence="1">Whole animal</tissue>
    </source>
</reference>
<comment type="caution">
    <text evidence="1">The sequence shown here is derived from an EMBL/GenBank/DDBJ whole genome shotgun (WGS) entry which is preliminary data.</text>
</comment>
<accession>A0A9D4JRW8</accession>
<evidence type="ECO:0000313" key="2">
    <source>
        <dbReference type="Proteomes" id="UP000828390"/>
    </source>
</evidence>
<gene>
    <name evidence="1" type="ORF">DPMN_119347</name>
</gene>
<dbReference type="Proteomes" id="UP000828390">
    <property type="component" value="Unassembled WGS sequence"/>
</dbReference>
<keyword evidence="2" id="KW-1185">Reference proteome</keyword>
<dbReference type="AlphaFoldDB" id="A0A9D4JRW8"/>
<reference evidence="1" key="1">
    <citation type="journal article" date="2019" name="bioRxiv">
        <title>The Genome of the Zebra Mussel, Dreissena polymorpha: A Resource for Invasive Species Research.</title>
        <authorList>
            <person name="McCartney M.A."/>
            <person name="Auch B."/>
            <person name="Kono T."/>
            <person name="Mallez S."/>
            <person name="Zhang Y."/>
            <person name="Obille A."/>
            <person name="Becker A."/>
            <person name="Abrahante J.E."/>
            <person name="Garbe J."/>
            <person name="Badalamenti J.P."/>
            <person name="Herman A."/>
            <person name="Mangelson H."/>
            <person name="Liachko I."/>
            <person name="Sullivan S."/>
            <person name="Sone E.D."/>
            <person name="Koren S."/>
            <person name="Silverstein K.A.T."/>
            <person name="Beckman K.B."/>
            <person name="Gohl D.M."/>
        </authorList>
    </citation>
    <scope>NUCLEOTIDE SEQUENCE</scope>
    <source>
        <strain evidence="1">Duluth1</strain>
        <tissue evidence="1">Whole animal</tissue>
    </source>
</reference>
<organism evidence="1 2">
    <name type="scientific">Dreissena polymorpha</name>
    <name type="common">Zebra mussel</name>
    <name type="synonym">Mytilus polymorpha</name>
    <dbReference type="NCBI Taxonomy" id="45954"/>
    <lineage>
        <taxon>Eukaryota</taxon>
        <taxon>Metazoa</taxon>
        <taxon>Spiralia</taxon>
        <taxon>Lophotrochozoa</taxon>
        <taxon>Mollusca</taxon>
        <taxon>Bivalvia</taxon>
        <taxon>Autobranchia</taxon>
        <taxon>Heteroconchia</taxon>
        <taxon>Euheterodonta</taxon>
        <taxon>Imparidentia</taxon>
        <taxon>Neoheterodontei</taxon>
        <taxon>Myida</taxon>
        <taxon>Dreissenoidea</taxon>
        <taxon>Dreissenidae</taxon>
        <taxon>Dreissena</taxon>
    </lineage>
</organism>
<sequence length="80" mass="8983">MNLSKQQIGGYCKNGTAKMVTVKAGHFPGHSKKEAVADSARKKKEDKNAMFYALNEMYISVSRVSRTGMLSWLTLHRVLH</sequence>
<evidence type="ECO:0000313" key="1">
    <source>
        <dbReference type="EMBL" id="KAH3817792.1"/>
    </source>
</evidence>
<name>A0A9D4JRW8_DREPO</name>